<organism evidence="8 9">
    <name type="scientific">Cyclobacterium marinum (strain ATCC 25205 / DSM 745 / LMG 13164 / NCIMB 1802)</name>
    <name type="common">Flectobacillus marinus</name>
    <dbReference type="NCBI Taxonomy" id="880070"/>
    <lineage>
        <taxon>Bacteria</taxon>
        <taxon>Pseudomonadati</taxon>
        <taxon>Bacteroidota</taxon>
        <taxon>Cytophagia</taxon>
        <taxon>Cytophagales</taxon>
        <taxon>Cyclobacteriaceae</taxon>
        <taxon>Cyclobacterium</taxon>
    </lineage>
</organism>
<dbReference type="GO" id="GO:0009279">
    <property type="term" value="C:cell outer membrane"/>
    <property type="evidence" value="ECO:0007669"/>
    <property type="project" value="UniProtKB-SubCell"/>
</dbReference>
<keyword evidence="6" id="KW-0175">Coiled coil</keyword>
<dbReference type="GO" id="GO:0015562">
    <property type="term" value="F:efflux transmembrane transporter activity"/>
    <property type="evidence" value="ECO:0007669"/>
    <property type="project" value="InterPro"/>
</dbReference>
<dbReference type="eggNOG" id="COG1538">
    <property type="taxonomic scope" value="Bacteria"/>
</dbReference>
<keyword evidence="3" id="KW-0812">Transmembrane</keyword>
<dbReference type="HOGENOM" id="CLU_030568_2_0_10"/>
<dbReference type="SUPFAM" id="SSF56954">
    <property type="entry name" value="Outer membrane efflux proteins (OEP)"/>
    <property type="match status" value="1"/>
</dbReference>
<accession>G0J581</accession>
<feature type="signal peptide" evidence="7">
    <location>
        <begin position="1"/>
        <end position="20"/>
    </location>
</feature>
<protein>
    <submittedName>
        <fullName evidence="8">Outer membrane efflux protein</fullName>
    </submittedName>
</protein>
<evidence type="ECO:0000256" key="4">
    <source>
        <dbReference type="ARBA" id="ARBA00023136"/>
    </source>
</evidence>
<evidence type="ECO:0000256" key="2">
    <source>
        <dbReference type="ARBA" id="ARBA00022452"/>
    </source>
</evidence>
<dbReference type="AlphaFoldDB" id="G0J581"/>
<reference evidence="9" key="1">
    <citation type="submission" date="2011-07" db="EMBL/GenBank/DDBJ databases">
        <title>The complete genome of Cyclobacterium marinum DSM 745.</title>
        <authorList>
            <person name="Lucas S."/>
            <person name="Han J."/>
            <person name="Lapidus A."/>
            <person name="Bruce D."/>
            <person name="Goodwin L."/>
            <person name="Pitluck S."/>
            <person name="Peters L."/>
            <person name="Kyrpides N."/>
            <person name="Mavromatis K."/>
            <person name="Ivanova N."/>
            <person name="Ovchinnikova G."/>
            <person name="Chertkov O."/>
            <person name="Detter J.C."/>
            <person name="Tapia R."/>
            <person name="Han C."/>
            <person name="Land M."/>
            <person name="Hauser L."/>
            <person name="Markowitz V."/>
            <person name="Cheng J.-F."/>
            <person name="Hugenholtz P."/>
            <person name="Woyke T."/>
            <person name="Wu D."/>
            <person name="Tindall B."/>
            <person name="Schuetze A."/>
            <person name="Brambilla E."/>
            <person name="Klenk H.-P."/>
            <person name="Eisen J.A."/>
        </authorList>
    </citation>
    <scope>NUCLEOTIDE SEQUENCE [LARGE SCALE GENOMIC DNA]</scope>
    <source>
        <strain evidence="9">ATCC 25205 / DSM 745 / LMG 13164 / NCIMB 1802</strain>
    </source>
</reference>
<dbReference type="KEGG" id="cmr:Cycma_3037"/>
<dbReference type="PANTHER" id="PTHR30026:SF20">
    <property type="entry name" value="OUTER MEMBRANE PROTEIN TOLC"/>
    <property type="match status" value="1"/>
</dbReference>
<proteinExistence type="predicted"/>
<dbReference type="InterPro" id="IPR051906">
    <property type="entry name" value="TolC-like"/>
</dbReference>
<keyword evidence="9" id="KW-1185">Reference proteome</keyword>
<keyword evidence="5" id="KW-0998">Cell outer membrane</keyword>
<feature type="coiled-coil region" evidence="6">
    <location>
        <begin position="373"/>
        <end position="400"/>
    </location>
</feature>
<feature type="chain" id="PRO_5003400783" evidence="7">
    <location>
        <begin position="21"/>
        <end position="466"/>
    </location>
</feature>
<evidence type="ECO:0000256" key="3">
    <source>
        <dbReference type="ARBA" id="ARBA00022692"/>
    </source>
</evidence>
<dbReference type="EMBL" id="CP002955">
    <property type="protein sequence ID" value="AEL26765.1"/>
    <property type="molecule type" value="Genomic_DNA"/>
</dbReference>
<dbReference type="PANTHER" id="PTHR30026">
    <property type="entry name" value="OUTER MEMBRANE PROTEIN TOLC"/>
    <property type="match status" value="1"/>
</dbReference>
<comment type="subcellular location">
    <subcellularLocation>
        <location evidence="1">Cell outer membrane</location>
    </subcellularLocation>
</comment>
<keyword evidence="4" id="KW-0472">Membrane</keyword>
<dbReference type="GO" id="GO:1990281">
    <property type="term" value="C:efflux pump complex"/>
    <property type="evidence" value="ECO:0007669"/>
    <property type="project" value="TreeGrafter"/>
</dbReference>
<evidence type="ECO:0000256" key="5">
    <source>
        <dbReference type="ARBA" id="ARBA00023237"/>
    </source>
</evidence>
<evidence type="ECO:0000256" key="1">
    <source>
        <dbReference type="ARBA" id="ARBA00004442"/>
    </source>
</evidence>
<evidence type="ECO:0000313" key="8">
    <source>
        <dbReference type="EMBL" id="AEL26765.1"/>
    </source>
</evidence>
<dbReference type="Proteomes" id="UP000001635">
    <property type="component" value="Chromosome"/>
</dbReference>
<dbReference type="Gene3D" id="1.20.1600.10">
    <property type="entry name" value="Outer membrane efflux proteins (OEP)"/>
    <property type="match status" value="1"/>
</dbReference>
<sequence length="466" mass="53324">MRNSLSLLGLLMVLSMSLSAQDNRLSYDQFMEWVKLYHPVAKQADLLLDLGTQEVRKARGGFDPYLYGSIDEKQYQEKEYYNKKEAELVVPTIAGVELQGVFEKNRGAYLNPEHNVPDNGLYSLGASINVGNGLLIDKRRAALKQAKIYNKATQEERRQSLNLLYYDATVVYWKWAGAFADLKVNEKGLRVAKERFEAVKGSFEQGDLPAIDTVEAYTQVLNREIKFQKAGYTFFSSMQELNVYLWDADQNSIDLSPSIAPDPLVGSNELTLDEEYFNQALINHPELRMLDYDLAYLNIERRYKAEQLKPKIKLKYNFLTETLGGLEQVGFYENNYKFGIQVSTPLLLRKERGDLGMTKVKIKDVNYKRDLKLEQLAAKLRKVTNEYDVLNSQLSFLSQNIKGLETLLRGERMKFDMGESSLFLINAREKSLFDSQLVYNSVYVDLIIAYSKIRTAAGLGFEGYGL</sequence>
<dbReference type="STRING" id="880070.Cycma_3037"/>
<dbReference type="GO" id="GO:0015288">
    <property type="term" value="F:porin activity"/>
    <property type="evidence" value="ECO:0007669"/>
    <property type="project" value="TreeGrafter"/>
</dbReference>
<evidence type="ECO:0000256" key="7">
    <source>
        <dbReference type="SAM" id="SignalP"/>
    </source>
</evidence>
<keyword evidence="7" id="KW-0732">Signal</keyword>
<gene>
    <name evidence="8" type="ordered locus">Cycma_3037</name>
</gene>
<evidence type="ECO:0000313" key="9">
    <source>
        <dbReference type="Proteomes" id="UP000001635"/>
    </source>
</evidence>
<evidence type="ECO:0000256" key="6">
    <source>
        <dbReference type="SAM" id="Coils"/>
    </source>
</evidence>
<name>G0J581_CYCMS</name>
<keyword evidence="2" id="KW-1134">Transmembrane beta strand</keyword>